<evidence type="ECO:0000256" key="5">
    <source>
        <dbReference type="ARBA" id="ARBA00023004"/>
    </source>
</evidence>
<dbReference type="HAMAP" id="MF_00163">
    <property type="entry name" value="Pep_deformylase"/>
    <property type="match status" value="1"/>
</dbReference>
<keyword evidence="2" id="KW-0479">Metal-binding</keyword>
<dbReference type="CDD" id="cd00487">
    <property type="entry name" value="Pep_deformylase"/>
    <property type="match status" value="1"/>
</dbReference>
<evidence type="ECO:0000256" key="2">
    <source>
        <dbReference type="ARBA" id="ARBA00022723"/>
    </source>
</evidence>
<protein>
    <submittedName>
        <fullName evidence="6">Peptide deformylase 2</fullName>
        <ecNumber evidence="6">3.5.1.88</ecNumber>
    </submittedName>
</protein>
<evidence type="ECO:0000313" key="6">
    <source>
        <dbReference type="EMBL" id="MPM81577.1"/>
    </source>
</evidence>
<dbReference type="EC" id="3.5.1.88" evidence="6"/>
<accession>A0A645CXE4</accession>
<dbReference type="PANTHER" id="PTHR10458">
    <property type="entry name" value="PEPTIDE DEFORMYLASE"/>
    <property type="match status" value="1"/>
</dbReference>
<evidence type="ECO:0000256" key="1">
    <source>
        <dbReference type="ARBA" id="ARBA00010759"/>
    </source>
</evidence>
<dbReference type="SUPFAM" id="SSF56420">
    <property type="entry name" value="Peptide deformylase"/>
    <property type="match status" value="1"/>
</dbReference>
<sequence length="188" mass="21218">MSNKYVTILDDRNPALRKKADPVSLPLTKKDSQILKNMLKYISDSHDDKLKEKYQLLPASGLAAPQIGVNKCLITVFVEDEVNDVTVETKLALANPKIISHSEQLSYLKAGEGCLSVKEPHEGYVPRHARITVKAFDLFTEQEITIRAKGYLAVVLQHEIDHLSGILFYDRINKDNPYYEIPDAIVIE</sequence>
<dbReference type="GO" id="GO:0046872">
    <property type="term" value="F:metal ion binding"/>
    <property type="evidence" value="ECO:0007669"/>
    <property type="project" value="UniProtKB-KW"/>
</dbReference>
<keyword evidence="5" id="KW-0408">Iron</keyword>
<dbReference type="PRINTS" id="PR01576">
    <property type="entry name" value="PDEFORMYLASE"/>
</dbReference>
<keyword evidence="4" id="KW-0648">Protein biosynthesis</keyword>
<reference evidence="6" key="1">
    <citation type="submission" date="2019-08" db="EMBL/GenBank/DDBJ databases">
        <authorList>
            <person name="Kucharzyk K."/>
            <person name="Murdoch R.W."/>
            <person name="Higgins S."/>
            <person name="Loffler F."/>
        </authorList>
    </citation>
    <scope>NUCLEOTIDE SEQUENCE</scope>
</reference>
<dbReference type="FunFam" id="3.90.45.10:FF:000002">
    <property type="entry name" value="Peptide deformylase"/>
    <property type="match status" value="1"/>
</dbReference>
<keyword evidence="3 6" id="KW-0378">Hydrolase</keyword>
<dbReference type="Gene3D" id="3.90.45.10">
    <property type="entry name" value="Peptide deformylase"/>
    <property type="match status" value="1"/>
</dbReference>
<dbReference type="GO" id="GO:0042586">
    <property type="term" value="F:peptide deformylase activity"/>
    <property type="evidence" value="ECO:0007669"/>
    <property type="project" value="UniProtKB-EC"/>
</dbReference>
<proteinExistence type="inferred from homology"/>
<dbReference type="EMBL" id="VSSQ01030891">
    <property type="protein sequence ID" value="MPM81577.1"/>
    <property type="molecule type" value="Genomic_DNA"/>
</dbReference>
<dbReference type="GO" id="GO:0006412">
    <property type="term" value="P:translation"/>
    <property type="evidence" value="ECO:0007669"/>
    <property type="project" value="UniProtKB-KW"/>
</dbReference>
<dbReference type="AlphaFoldDB" id="A0A645CXE4"/>
<dbReference type="InterPro" id="IPR036821">
    <property type="entry name" value="Peptide_deformylase_sf"/>
</dbReference>
<gene>
    <name evidence="6" type="primary">defB_1</name>
    <name evidence="6" type="ORF">SDC9_128631</name>
</gene>
<dbReference type="InterPro" id="IPR023635">
    <property type="entry name" value="Peptide_deformylase"/>
</dbReference>
<evidence type="ECO:0000256" key="3">
    <source>
        <dbReference type="ARBA" id="ARBA00022801"/>
    </source>
</evidence>
<evidence type="ECO:0000256" key="4">
    <source>
        <dbReference type="ARBA" id="ARBA00022917"/>
    </source>
</evidence>
<comment type="caution">
    <text evidence="6">The sequence shown here is derived from an EMBL/GenBank/DDBJ whole genome shotgun (WGS) entry which is preliminary data.</text>
</comment>
<name>A0A645CXE4_9ZZZZ</name>
<comment type="similarity">
    <text evidence="1">Belongs to the polypeptide deformylase family.</text>
</comment>
<dbReference type="PIRSF" id="PIRSF004749">
    <property type="entry name" value="Pep_def"/>
    <property type="match status" value="1"/>
</dbReference>
<dbReference type="NCBIfam" id="TIGR00079">
    <property type="entry name" value="pept_deformyl"/>
    <property type="match status" value="1"/>
</dbReference>
<dbReference type="Pfam" id="PF01327">
    <property type="entry name" value="Pep_deformylase"/>
    <property type="match status" value="1"/>
</dbReference>
<dbReference type="PANTHER" id="PTHR10458:SF8">
    <property type="entry name" value="PEPTIDE DEFORMYLASE 2"/>
    <property type="match status" value="1"/>
</dbReference>
<organism evidence="6">
    <name type="scientific">bioreactor metagenome</name>
    <dbReference type="NCBI Taxonomy" id="1076179"/>
    <lineage>
        <taxon>unclassified sequences</taxon>
        <taxon>metagenomes</taxon>
        <taxon>ecological metagenomes</taxon>
    </lineage>
</organism>